<comment type="function">
    <text evidence="2">Plays an important role in DNA replication, recombination and repair. Binds to ssDNA and to an array of partner proteins to recruit them to their sites of action during DNA metabolism.</text>
</comment>
<evidence type="ECO:0000256" key="4">
    <source>
        <dbReference type="SAM" id="MobiDB-lite"/>
    </source>
</evidence>
<keyword evidence="6" id="KW-1185">Reference proteome</keyword>
<accession>A6G1X8</accession>
<dbReference type="InterPro" id="IPR012340">
    <property type="entry name" value="NA-bd_OB-fold"/>
</dbReference>
<dbReference type="Gene3D" id="2.40.50.140">
    <property type="entry name" value="Nucleic acid-binding proteins"/>
    <property type="match status" value="1"/>
</dbReference>
<dbReference type="GO" id="GO:0009295">
    <property type="term" value="C:nucleoid"/>
    <property type="evidence" value="ECO:0007669"/>
    <property type="project" value="TreeGrafter"/>
</dbReference>
<dbReference type="Proteomes" id="UP000005801">
    <property type="component" value="Unassembled WGS sequence"/>
</dbReference>
<dbReference type="CDD" id="cd04496">
    <property type="entry name" value="SSB_OBF"/>
    <property type="match status" value="1"/>
</dbReference>
<dbReference type="PROSITE" id="PS50935">
    <property type="entry name" value="SSB"/>
    <property type="match status" value="1"/>
</dbReference>
<evidence type="ECO:0000256" key="1">
    <source>
        <dbReference type="ARBA" id="ARBA00023125"/>
    </source>
</evidence>
<dbReference type="InterPro" id="IPR011344">
    <property type="entry name" value="ssDNA-bd"/>
</dbReference>
<evidence type="ECO:0000313" key="5">
    <source>
        <dbReference type="EMBL" id="EDM80168.1"/>
    </source>
</evidence>
<dbReference type="SUPFAM" id="SSF50249">
    <property type="entry name" value="Nucleic acid-binding proteins"/>
    <property type="match status" value="1"/>
</dbReference>
<evidence type="ECO:0000313" key="6">
    <source>
        <dbReference type="Proteomes" id="UP000005801"/>
    </source>
</evidence>
<feature type="region of interest" description="Disordered" evidence="4">
    <location>
        <begin position="140"/>
        <end position="198"/>
    </location>
</feature>
<feature type="short sequence motif" description="Important for interaction with partner proteins" evidence="2">
    <location>
        <begin position="193"/>
        <end position="198"/>
    </location>
</feature>
<gene>
    <name evidence="5" type="ORF">PPSIR1_35997</name>
</gene>
<evidence type="ECO:0000256" key="3">
    <source>
        <dbReference type="RuleBase" id="RU000524"/>
    </source>
</evidence>
<dbReference type="Pfam" id="PF00436">
    <property type="entry name" value="SSB"/>
    <property type="match status" value="1"/>
</dbReference>
<dbReference type="EMBL" id="ABCS01000013">
    <property type="protein sequence ID" value="EDM80168.1"/>
    <property type="molecule type" value="Genomic_DNA"/>
</dbReference>
<dbReference type="PANTHER" id="PTHR10302:SF27">
    <property type="entry name" value="SINGLE-STRANDED DNA-BINDING PROTEIN"/>
    <property type="match status" value="1"/>
</dbReference>
<dbReference type="RefSeq" id="WP_006970727.1">
    <property type="nucleotide sequence ID" value="NZ_ABCS01000013.1"/>
</dbReference>
<sequence>MAGINKVILVGNLGRDPELRYTQGGTAVARLSVATTRRWRNKQSNEMVEETEWHRVTVWGQTAEHCNNYLSKGRQVYVEGRLQTRSYDDKEGIKRYSTEIIADTVQFLGGRDGGGGGGRGGGGGYDGGGGGGGYGGGGGGGGYGGGGGSSYGGGGSGGGGYGGGGGGGNSGGGGPAPYDPGDYSPVGGGGGDDDDIPF</sequence>
<feature type="compositionally biased region" description="Gly residues" evidence="4">
    <location>
        <begin position="140"/>
        <end position="175"/>
    </location>
</feature>
<dbReference type="OrthoDB" id="9809878at2"/>
<dbReference type="AlphaFoldDB" id="A6G1X8"/>
<protein>
    <recommendedName>
        <fullName evidence="2 3">Single-stranded DNA-binding protein</fullName>
        <shortName evidence="2">SSB</shortName>
    </recommendedName>
</protein>
<dbReference type="eggNOG" id="COG0629">
    <property type="taxonomic scope" value="Bacteria"/>
</dbReference>
<keyword evidence="1 2" id="KW-0238">DNA-binding</keyword>
<evidence type="ECO:0000256" key="2">
    <source>
        <dbReference type="HAMAP-Rule" id="MF_00984"/>
    </source>
</evidence>
<keyword evidence="2" id="KW-0234">DNA repair</keyword>
<comment type="caution">
    <text evidence="5">The sequence shown here is derived from an EMBL/GenBank/DDBJ whole genome shotgun (WGS) entry which is preliminary data.</text>
</comment>
<keyword evidence="2" id="KW-0235">DNA replication</keyword>
<dbReference type="STRING" id="391625.PPSIR1_35997"/>
<dbReference type="PANTHER" id="PTHR10302">
    <property type="entry name" value="SINGLE-STRANDED DNA-BINDING PROTEIN"/>
    <property type="match status" value="1"/>
</dbReference>
<dbReference type="GO" id="GO:0006310">
    <property type="term" value="P:DNA recombination"/>
    <property type="evidence" value="ECO:0007669"/>
    <property type="project" value="UniProtKB-UniRule"/>
</dbReference>
<name>A6G1X8_9BACT</name>
<dbReference type="GO" id="GO:0006260">
    <property type="term" value="P:DNA replication"/>
    <property type="evidence" value="ECO:0007669"/>
    <property type="project" value="UniProtKB-UniRule"/>
</dbReference>
<comment type="caution">
    <text evidence="2">Lacks conserved residue(s) required for the propagation of feature annotation.</text>
</comment>
<organism evidence="5 6">
    <name type="scientific">Plesiocystis pacifica SIR-1</name>
    <dbReference type="NCBI Taxonomy" id="391625"/>
    <lineage>
        <taxon>Bacteria</taxon>
        <taxon>Pseudomonadati</taxon>
        <taxon>Myxococcota</taxon>
        <taxon>Polyangia</taxon>
        <taxon>Nannocystales</taxon>
        <taxon>Nannocystaceae</taxon>
        <taxon>Plesiocystis</taxon>
    </lineage>
</organism>
<dbReference type="GO" id="GO:0006281">
    <property type="term" value="P:DNA repair"/>
    <property type="evidence" value="ECO:0007669"/>
    <property type="project" value="UniProtKB-UniRule"/>
</dbReference>
<dbReference type="InterPro" id="IPR000424">
    <property type="entry name" value="Primosome_PriB/ssb"/>
</dbReference>
<proteinExistence type="inferred from homology"/>
<keyword evidence="2" id="KW-0233">DNA recombination</keyword>
<comment type="subunit">
    <text evidence="2">Homotetramer.</text>
</comment>
<dbReference type="GO" id="GO:0003697">
    <property type="term" value="F:single-stranded DNA binding"/>
    <property type="evidence" value="ECO:0007669"/>
    <property type="project" value="UniProtKB-UniRule"/>
</dbReference>
<keyword evidence="2" id="KW-0227">DNA damage</keyword>
<dbReference type="HAMAP" id="MF_00984">
    <property type="entry name" value="SSB"/>
    <property type="match status" value="1"/>
</dbReference>
<dbReference type="NCBIfam" id="TIGR00621">
    <property type="entry name" value="ssb"/>
    <property type="match status" value="1"/>
</dbReference>
<reference evidence="5 6" key="1">
    <citation type="submission" date="2007-06" db="EMBL/GenBank/DDBJ databases">
        <authorList>
            <person name="Shimkets L."/>
            <person name="Ferriera S."/>
            <person name="Johnson J."/>
            <person name="Kravitz S."/>
            <person name="Beeson K."/>
            <person name="Sutton G."/>
            <person name="Rogers Y.-H."/>
            <person name="Friedman R."/>
            <person name="Frazier M."/>
            <person name="Venter J.C."/>
        </authorList>
    </citation>
    <scope>NUCLEOTIDE SEQUENCE [LARGE SCALE GENOMIC DNA]</scope>
    <source>
        <strain evidence="5 6">SIR-1</strain>
    </source>
</reference>